<dbReference type="SUPFAM" id="SSF89796">
    <property type="entry name" value="CoA-transferase family III (CaiB/BaiF)"/>
    <property type="match status" value="1"/>
</dbReference>
<accession>A0A916WTH9</accession>
<comment type="caution">
    <text evidence="2">The sequence shown here is derived from an EMBL/GenBank/DDBJ whole genome shotgun (WGS) entry which is preliminary data.</text>
</comment>
<dbReference type="InterPro" id="IPR003673">
    <property type="entry name" value="CoA-Trfase_fam_III"/>
</dbReference>
<reference evidence="2" key="2">
    <citation type="submission" date="2020-09" db="EMBL/GenBank/DDBJ databases">
        <authorList>
            <person name="Sun Q."/>
            <person name="Zhou Y."/>
        </authorList>
    </citation>
    <scope>NUCLEOTIDE SEQUENCE</scope>
    <source>
        <strain evidence="2">CGMCC 1.15085</strain>
    </source>
</reference>
<dbReference type="GO" id="GO:0003824">
    <property type="term" value="F:catalytic activity"/>
    <property type="evidence" value="ECO:0007669"/>
    <property type="project" value="InterPro"/>
</dbReference>
<dbReference type="InterPro" id="IPR044855">
    <property type="entry name" value="CoA-Trfase_III_dom3_sf"/>
</dbReference>
<dbReference type="PANTHER" id="PTHR48228">
    <property type="entry name" value="SUCCINYL-COA--D-CITRAMALATE COA-TRANSFERASE"/>
    <property type="match status" value="1"/>
</dbReference>
<dbReference type="Proteomes" id="UP000636793">
    <property type="component" value="Unassembled WGS sequence"/>
</dbReference>
<feature type="chain" id="PRO_5037747343" description="CoA transferase" evidence="1">
    <location>
        <begin position="23"/>
        <end position="288"/>
    </location>
</feature>
<evidence type="ECO:0000313" key="2">
    <source>
        <dbReference type="EMBL" id="GGB31361.1"/>
    </source>
</evidence>
<keyword evidence="1" id="KW-0732">Signal</keyword>
<dbReference type="Pfam" id="PF02515">
    <property type="entry name" value="CoA_transf_3"/>
    <property type="match status" value="1"/>
</dbReference>
<dbReference type="RefSeq" id="WP_188837095.1">
    <property type="nucleotide sequence ID" value="NZ_BMHI01000003.1"/>
</dbReference>
<proteinExistence type="predicted"/>
<sequence>MSALAGISVLSLAVNLPGPAAAARLVSLGAQVTKVEPPSGDPLAFGAKDYYDQLVTGQEVVQLDLKAHADRESLWTMLADTDLLLTSSRPSALARLGLDWPAVHERLPRLSQVAIVGHPGPDAEIAGHDLTYQAAVGTLQPPQLPRVLVADLAGAERAVADGLAALLQAARTGEGACREVALSDVAETMAQPALHGLTMSEGFLGGALPSYGIYAAATGFVAVAALEGHFWKELLRHLDVTGERTDLETAFAQRSADEWEAWGRERGLPIAAVRAAGQHAKATTDSKD</sequence>
<dbReference type="Gene3D" id="3.40.50.10540">
    <property type="entry name" value="Crotonobetainyl-coa:carnitine coa-transferase, domain 1"/>
    <property type="match status" value="1"/>
</dbReference>
<evidence type="ECO:0008006" key="4">
    <source>
        <dbReference type="Google" id="ProtNLM"/>
    </source>
</evidence>
<name>A0A916WTH9_9MICO</name>
<keyword evidence="3" id="KW-1185">Reference proteome</keyword>
<dbReference type="Gene3D" id="3.30.1540.10">
    <property type="entry name" value="formyl-coa transferase, domain 3"/>
    <property type="match status" value="1"/>
</dbReference>
<protein>
    <recommendedName>
        <fullName evidence="4">CoA transferase</fullName>
    </recommendedName>
</protein>
<dbReference type="AlphaFoldDB" id="A0A916WTH9"/>
<evidence type="ECO:0000256" key="1">
    <source>
        <dbReference type="SAM" id="SignalP"/>
    </source>
</evidence>
<dbReference type="InterPro" id="IPR023606">
    <property type="entry name" value="CoA-Trfase_III_dom_1_sf"/>
</dbReference>
<organism evidence="2 3">
    <name type="scientific">Flexivirga endophytica</name>
    <dbReference type="NCBI Taxonomy" id="1849103"/>
    <lineage>
        <taxon>Bacteria</taxon>
        <taxon>Bacillati</taxon>
        <taxon>Actinomycetota</taxon>
        <taxon>Actinomycetes</taxon>
        <taxon>Micrococcales</taxon>
        <taxon>Dermacoccaceae</taxon>
        <taxon>Flexivirga</taxon>
    </lineage>
</organism>
<feature type="signal peptide" evidence="1">
    <location>
        <begin position="1"/>
        <end position="22"/>
    </location>
</feature>
<reference evidence="2" key="1">
    <citation type="journal article" date="2014" name="Int. J. Syst. Evol. Microbiol.">
        <title>Complete genome sequence of Corynebacterium casei LMG S-19264T (=DSM 44701T), isolated from a smear-ripened cheese.</title>
        <authorList>
            <consortium name="US DOE Joint Genome Institute (JGI-PGF)"/>
            <person name="Walter F."/>
            <person name="Albersmeier A."/>
            <person name="Kalinowski J."/>
            <person name="Ruckert C."/>
        </authorList>
    </citation>
    <scope>NUCLEOTIDE SEQUENCE</scope>
    <source>
        <strain evidence="2">CGMCC 1.15085</strain>
    </source>
</reference>
<dbReference type="InterPro" id="IPR050509">
    <property type="entry name" value="CoA-transferase_III"/>
</dbReference>
<dbReference type="PANTHER" id="PTHR48228:SF5">
    <property type="entry name" value="ALPHA-METHYLACYL-COA RACEMASE"/>
    <property type="match status" value="1"/>
</dbReference>
<dbReference type="EMBL" id="BMHI01000003">
    <property type="protein sequence ID" value="GGB31361.1"/>
    <property type="molecule type" value="Genomic_DNA"/>
</dbReference>
<gene>
    <name evidence="2" type="ORF">GCM10011492_22500</name>
</gene>
<evidence type="ECO:0000313" key="3">
    <source>
        <dbReference type="Proteomes" id="UP000636793"/>
    </source>
</evidence>